<sequence>MAETENLRLPLLAAGQAQKHVTHNEALADLDALVQLACLDKDLAAPPAAPNEGDRYLVLAANPTGAWSGLSGQVAAFRDGVWTGYAPRPGWCAFLLDEGALYAFTGSAWIDLRSTIAGLQNLALLGIGTQADAQNPFAARLNKALWTARPAAEGGSGDLRYALNKEGAANVLSLLLQSAFSGRAEIGLVGSDDLSLRVSADGSAWSTAFSVDRSSGLVSFERGALRTEVTALTGSGTWERPAWARMVTIFAMGGGGGGGAGRRGAAGTVRAGGGGGGAGALVVEEFLADDLPATLAITIGAGGAGAPAQTADSTNGSGGTAGSNTTVANGSVILLTALGGGAGGAGATAAAGGGTGGGGLSALAVGSGGTGSAGAAAGGAGGNGLQGSGGGGGGGGISASEAATAGGPSGQGYILGNAGRRAVTAAGGAVGLGGNNGAAKAWIRGGASGGGGGGAGPANGSGSGGAGGNGGLPGGGGGGGGGASNGAASGPGGAGGRGEVWILCRG</sequence>
<gene>
    <name evidence="3" type="ORF">LKMONMHP_4375</name>
</gene>
<dbReference type="Pfam" id="PF21722">
    <property type="entry name" value="Gly_rich_2"/>
    <property type="match status" value="1"/>
</dbReference>
<proteinExistence type="predicted"/>
<dbReference type="RefSeq" id="WP_283206551.1">
    <property type="nucleotide sequence ID" value="NZ_BPQV01000016.1"/>
</dbReference>
<name>A0ABQ4TFI5_METOR</name>
<accession>A0ABQ4TFI5</accession>
<organism evidence="3 4">
    <name type="scientific">Methylobacterium organophilum</name>
    <dbReference type="NCBI Taxonomy" id="410"/>
    <lineage>
        <taxon>Bacteria</taxon>
        <taxon>Pseudomonadati</taxon>
        <taxon>Pseudomonadota</taxon>
        <taxon>Alphaproteobacteria</taxon>
        <taxon>Hyphomicrobiales</taxon>
        <taxon>Methylobacteriaceae</taxon>
        <taxon>Methylobacterium</taxon>
    </lineage>
</organism>
<protein>
    <recommendedName>
        <fullName evidence="2">Glycine-rich domain-containing protein</fullName>
    </recommendedName>
</protein>
<dbReference type="InterPro" id="IPR049304">
    <property type="entry name" value="Gly_rich_dom"/>
</dbReference>
<reference evidence="3" key="2">
    <citation type="submission" date="2021-08" db="EMBL/GenBank/DDBJ databases">
        <authorList>
            <person name="Tani A."/>
            <person name="Ola A."/>
            <person name="Ogura Y."/>
            <person name="Katsura K."/>
            <person name="Hayashi T."/>
        </authorList>
    </citation>
    <scope>NUCLEOTIDE SEQUENCE</scope>
    <source>
        <strain evidence="3">NBRC 15689</strain>
    </source>
</reference>
<dbReference type="Proteomes" id="UP001055156">
    <property type="component" value="Unassembled WGS sequence"/>
</dbReference>
<evidence type="ECO:0000256" key="1">
    <source>
        <dbReference type="SAM" id="MobiDB-lite"/>
    </source>
</evidence>
<dbReference type="EMBL" id="BPQV01000016">
    <property type="protein sequence ID" value="GJE29494.1"/>
    <property type="molecule type" value="Genomic_DNA"/>
</dbReference>
<dbReference type="InterPro" id="IPR021251">
    <property type="entry name" value="DUF2793"/>
</dbReference>
<dbReference type="Pfam" id="PF10983">
    <property type="entry name" value="DUF2793"/>
    <property type="match status" value="1"/>
</dbReference>
<keyword evidence="4" id="KW-1185">Reference proteome</keyword>
<feature type="region of interest" description="Disordered" evidence="1">
    <location>
        <begin position="464"/>
        <end position="494"/>
    </location>
</feature>
<reference evidence="3" key="1">
    <citation type="journal article" date="2021" name="Front. Microbiol.">
        <title>Comprehensive Comparative Genomics and Phenotyping of Methylobacterium Species.</title>
        <authorList>
            <person name="Alessa O."/>
            <person name="Ogura Y."/>
            <person name="Fujitani Y."/>
            <person name="Takami H."/>
            <person name="Hayashi T."/>
            <person name="Sahin N."/>
            <person name="Tani A."/>
        </authorList>
    </citation>
    <scope>NUCLEOTIDE SEQUENCE</scope>
    <source>
        <strain evidence="3">NBRC 15689</strain>
    </source>
</reference>
<evidence type="ECO:0000259" key="2">
    <source>
        <dbReference type="Pfam" id="PF21722"/>
    </source>
</evidence>
<feature type="domain" description="Glycine-rich" evidence="2">
    <location>
        <begin position="233"/>
        <end position="471"/>
    </location>
</feature>
<evidence type="ECO:0000313" key="4">
    <source>
        <dbReference type="Proteomes" id="UP001055156"/>
    </source>
</evidence>
<evidence type="ECO:0000313" key="3">
    <source>
        <dbReference type="EMBL" id="GJE29494.1"/>
    </source>
</evidence>
<comment type="caution">
    <text evidence="3">The sequence shown here is derived from an EMBL/GenBank/DDBJ whole genome shotgun (WGS) entry which is preliminary data.</text>
</comment>